<dbReference type="InterPro" id="IPR011691">
    <property type="entry name" value="Vesicle_transpt_SFT2"/>
</dbReference>
<feature type="transmembrane region" description="Helical" evidence="8">
    <location>
        <begin position="130"/>
        <end position="146"/>
    </location>
</feature>
<accession>A0A7S2VC27</accession>
<evidence type="ECO:0000256" key="7">
    <source>
        <dbReference type="ARBA" id="ARBA00025800"/>
    </source>
</evidence>
<evidence type="ECO:0000256" key="3">
    <source>
        <dbReference type="ARBA" id="ARBA00022692"/>
    </source>
</evidence>
<feature type="region of interest" description="Disordered" evidence="9">
    <location>
        <begin position="23"/>
        <end position="45"/>
    </location>
</feature>
<feature type="region of interest" description="Disordered" evidence="9">
    <location>
        <begin position="194"/>
        <end position="213"/>
    </location>
</feature>
<dbReference type="GO" id="GO:0016192">
    <property type="term" value="P:vesicle-mediated transport"/>
    <property type="evidence" value="ECO:0007669"/>
    <property type="project" value="InterPro"/>
</dbReference>
<gene>
    <name evidence="10" type="ORF">APAL1065_LOCUS2957</name>
</gene>
<organism evidence="10">
    <name type="scientific">Entomoneis paludosa</name>
    <dbReference type="NCBI Taxonomy" id="265537"/>
    <lineage>
        <taxon>Eukaryota</taxon>
        <taxon>Sar</taxon>
        <taxon>Stramenopiles</taxon>
        <taxon>Ochrophyta</taxon>
        <taxon>Bacillariophyta</taxon>
        <taxon>Bacillariophyceae</taxon>
        <taxon>Bacillariophycidae</taxon>
        <taxon>Entomoneidaceae</taxon>
        <taxon>Entomoneis</taxon>
    </lineage>
</organism>
<evidence type="ECO:0000313" key="10">
    <source>
        <dbReference type="EMBL" id="CAD9945746.1"/>
    </source>
</evidence>
<proteinExistence type="inferred from homology"/>
<reference evidence="10" key="1">
    <citation type="submission" date="2021-01" db="EMBL/GenBank/DDBJ databases">
        <authorList>
            <person name="Corre E."/>
            <person name="Pelletier E."/>
            <person name="Niang G."/>
            <person name="Scheremetjew M."/>
            <person name="Finn R."/>
            <person name="Kale V."/>
            <person name="Holt S."/>
            <person name="Cochrane G."/>
            <person name="Meng A."/>
            <person name="Brown T."/>
            <person name="Cohen L."/>
        </authorList>
    </citation>
    <scope>NUCLEOTIDE SEQUENCE</scope>
    <source>
        <strain evidence="10">CCMP125</strain>
    </source>
</reference>
<evidence type="ECO:0000256" key="2">
    <source>
        <dbReference type="ARBA" id="ARBA00022448"/>
    </source>
</evidence>
<dbReference type="GO" id="GO:0012505">
    <property type="term" value="C:endomembrane system"/>
    <property type="evidence" value="ECO:0007669"/>
    <property type="project" value="UniProtKB-ARBA"/>
</dbReference>
<comment type="subcellular location">
    <subcellularLocation>
        <location evidence="1 8">Membrane</location>
        <topology evidence="1 8">Multi-pass membrane protein</topology>
    </subcellularLocation>
</comment>
<evidence type="ECO:0000256" key="5">
    <source>
        <dbReference type="ARBA" id="ARBA00022989"/>
    </source>
</evidence>
<comment type="similarity">
    <text evidence="7 8">Belongs to the SFT2 family.</text>
</comment>
<feature type="transmembrane region" description="Helical" evidence="8">
    <location>
        <begin position="59"/>
        <end position="79"/>
    </location>
</feature>
<keyword evidence="6 8" id="KW-0472">Membrane</keyword>
<evidence type="ECO:0000256" key="9">
    <source>
        <dbReference type="SAM" id="MobiDB-lite"/>
    </source>
</evidence>
<feature type="transmembrane region" description="Helical" evidence="8">
    <location>
        <begin position="152"/>
        <end position="173"/>
    </location>
</feature>
<dbReference type="PANTHER" id="PTHR23137:SF6">
    <property type="entry name" value="VESICLE TRANSPORT PROTEIN"/>
    <property type="match status" value="1"/>
</dbReference>
<evidence type="ECO:0000256" key="6">
    <source>
        <dbReference type="ARBA" id="ARBA00023136"/>
    </source>
</evidence>
<evidence type="ECO:0000256" key="1">
    <source>
        <dbReference type="ARBA" id="ARBA00004141"/>
    </source>
</evidence>
<dbReference type="Pfam" id="PF04178">
    <property type="entry name" value="Got1"/>
    <property type="match status" value="1"/>
</dbReference>
<dbReference type="EMBL" id="HBHT01004418">
    <property type="protein sequence ID" value="CAD9945746.1"/>
    <property type="molecule type" value="Transcribed_RNA"/>
</dbReference>
<name>A0A7S2VC27_9STRA</name>
<evidence type="ECO:0000256" key="4">
    <source>
        <dbReference type="ARBA" id="ARBA00022927"/>
    </source>
</evidence>
<protein>
    <recommendedName>
        <fullName evidence="8">Vesicle transport protein</fullName>
    </recommendedName>
</protein>
<dbReference type="GO" id="GO:0005737">
    <property type="term" value="C:cytoplasm"/>
    <property type="evidence" value="ECO:0007669"/>
    <property type="project" value="UniProtKB-ARBA"/>
</dbReference>
<dbReference type="GO" id="GO:0016020">
    <property type="term" value="C:membrane"/>
    <property type="evidence" value="ECO:0007669"/>
    <property type="project" value="UniProtKB-SubCell"/>
</dbReference>
<dbReference type="InterPro" id="IPR007305">
    <property type="entry name" value="Vesicle_transpt_Got1/SFT2"/>
</dbReference>
<sequence length="213" mass="23468">MPQDNSTSDSFDYRSLLPQGYRARVNSSDASSPDEPAPGGGEDSWLESSCADLSFRERMLGFGTCMIAGYMLSFGSFWRIRDLIMGDPYPLVLHTTVGNILSFAGSFFLVGPKAQWNRLWDEKRKMASQVYLTSLALIFAIIFIHPPGPEGLYLFLLLIVQYGALTWYCLSYIPFGQETVKSYVGRFMTFPSTGGGSGGGSNDLDLSYTPAPV</sequence>
<keyword evidence="2 8" id="KW-0813">Transport</keyword>
<comment type="function">
    <text evidence="8">May be involved in fusion of retrograde transport vesicles derived from an endocytic compartment with the Golgi complex.</text>
</comment>
<dbReference type="AlphaFoldDB" id="A0A7S2VC27"/>
<keyword evidence="3 8" id="KW-0812">Transmembrane</keyword>
<keyword evidence="4 8" id="KW-0653">Protein transport</keyword>
<feature type="transmembrane region" description="Helical" evidence="8">
    <location>
        <begin position="91"/>
        <end position="110"/>
    </location>
</feature>
<evidence type="ECO:0000256" key="8">
    <source>
        <dbReference type="RuleBase" id="RU363111"/>
    </source>
</evidence>
<dbReference type="GO" id="GO:0015031">
    <property type="term" value="P:protein transport"/>
    <property type="evidence" value="ECO:0007669"/>
    <property type="project" value="UniProtKB-KW"/>
</dbReference>
<keyword evidence="5 8" id="KW-1133">Transmembrane helix</keyword>
<dbReference type="PANTHER" id="PTHR23137">
    <property type="entry name" value="VESICLE TRANSPORT PROTEIN-RELATED"/>
    <property type="match status" value="1"/>
</dbReference>